<feature type="transmembrane region" description="Helical" evidence="1">
    <location>
        <begin position="93"/>
        <end position="110"/>
    </location>
</feature>
<keyword evidence="3" id="KW-1185">Reference proteome</keyword>
<comment type="caution">
    <text evidence="2">The sequence shown here is derived from an EMBL/GenBank/DDBJ whole genome shotgun (WGS) entry which is preliminary data.</text>
</comment>
<dbReference type="STRING" id="28181.BEN30_12460"/>
<protein>
    <recommendedName>
        <fullName evidence="4">Branched-chain amino acid transport</fullName>
    </recommendedName>
</protein>
<proteinExistence type="predicted"/>
<evidence type="ECO:0000313" key="2">
    <source>
        <dbReference type="EMBL" id="OEJ66201.1"/>
    </source>
</evidence>
<evidence type="ECO:0000256" key="1">
    <source>
        <dbReference type="SAM" id="Phobius"/>
    </source>
</evidence>
<evidence type="ECO:0008006" key="4">
    <source>
        <dbReference type="Google" id="ProtNLM"/>
    </source>
</evidence>
<evidence type="ECO:0000313" key="3">
    <source>
        <dbReference type="Proteomes" id="UP000095347"/>
    </source>
</evidence>
<dbReference type="Proteomes" id="UP000095347">
    <property type="component" value="Unassembled WGS sequence"/>
</dbReference>
<gene>
    <name evidence="2" type="ORF">BEN30_12460</name>
</gene>
<feature type="transmembrane region" description="Helical" evidence="1">
    <location>
        <begin position="40"/>
        <end position="61"/>
    </location>
</feature>
<feature type="transmembrane region" description="Helical" evidence="1">
    <location>
        <begin position="6"/>
        <end position="28"/>
    </location>
</feature>
<keyword evidence="1" id="KW-0812">Transmembrane</keyword>
<dbReference type="AlphaFoldDB" id="A0A1E5Q633"/>
<keyword evidence="1" id="KW-1133">Transmembrane helix</keyword>
<organism evidence="2 3">
    <name type="scientific">Magnetovibrio blakemorei</name>
    <dbReference type="NCBI Taxonomy" id="28181"/>
    <lineage>
        <taxon>Bacteria</taxon>
        <taxon>Pseudomonadati</taxon>
        <taxon>Pseudomonadota</taxon>
        <taxon>Alphaproteobacteria</taxon>
        <taxon>Rhodospirillales</taxon>
        <taxon>Magnetovibrionaceae</taxon>
        <taxon>Magnetovibrio</taxon>
    </lineage>
</organism>
<dbReference type="OrthoDB" id="7855510at2"/>
<dbReference type="InterPro" id="IPR008407">
    <property type="entry name" value="Brnchd-chn_aa_trnsp_AzlD"/>
</dbReference>
<dbReference type="Pfam" id="PF05437">
    <property type="entry name" value="AzlD"/>
    <property type="match status" value="1"/>
</dbReference>
<accession>A0A1E5Q633</accession>
<name>A0A1E5Q633_9PROT</name>
<dbReference type="RefSeq" id="WP_069958406.1">
    <property type="nucleotide sequence ID" value="NZ_MCGG01000036.1"/>
</dbReference>
<sequence length="111" mass="11815">MIENAVYSPVLVITLAALATYASRLLGAFLSGRLTTASPIVDWITCVTYALLAGLVVRMIWMPIGTLAQTPDWWRFAAAASGLIVFMISRKNVGLGVLAGSLVLMGLSWSA</sequence>
<dbReference type="EMBL" id="MCGG01000036">
    <property type="protein sequence ID" value="OEJ66201.1"/>
    <property type="molecule type" value="Genomic_DNA"/>
</dbReference>
<reference evidence="3" key="1">
    <citation type="submission" date="2016-07" db="EMBL/GenBank/DDBJ databases">
        <authorList>
            <person name="Florea S."/>
            <person name="Webb J.S."/>
            <person name="Jaromczyk J."/>
            <person name="Schardl C.L."/>
        </authorList>
    </citation>
    <scope>NUCLEOTIDE SEQUENCE [LARGE SCALE GENOMIC DNA]</scope>
    <source>
        <strain evidence="3">MV-1</strain>
    </source>
</reference>
<keyword evidence="1" id="KW-0472">Membrane</keyword>